<dbReference type="CDD" id="cd00093">
    <property type="entry name" value="HTH_XRE"/>
    <property type="match status" value="1"/>
</dbReference>
<dbReference type="AlphaFoldDB" id="A0A7X0JPL0"/>
<dbReference type="InParanoid" id="A0A7X0JPL0"/>
<gene>
    <name evidence="2" type="ORF">HNR48_000213</name>
</gene>
<dbReference type="GO" id="GO:0003677">
    <property type="term" value="F:DNA binding"/>
    <property type="evidence" value="ECO:0007669"/>
    <property type="project" value="InterPro"/>
</dbReference>
<name>A0A7X0JPL0_9GAMM</name>
<evidence type="ECO:0000313" key="3">
    <source>
        <dbReference type="Proteomes" id="UP000528457"/>
    </source>
</evidence>
<accession>A0A7X0JPL0</accession>
<evidence type="ECO:0000313" key="2">
    <source>
        <dbReference type="EMBL" id="MBB6519935.1"/>
    </source>
</evidence>
<dbReference type="SMART" id="SM00530">
    <property type="entry name" value="HTH_XRE"/>
    <property type="match status" value="1"/>
</dbReference>
<dbReference type="InterPro" id="IPR001387">
    <property type="entry name" value="Cro/C1-type_HTH"/>
</dbReference>
<dbReference type="InterPro" id="IPR010982">
    <property type="entry name" value="Lambda_DNA-bd_dom_sf"/>
</dbReference>
<dbReference type="RefSeq" id="WP_166852740.1">
    <property type="nucleotide sequence ID" value="NZ_JAAONY010000001.1"/>
</dbReference>
<dbReference type="PANTHER" id="PTHR35010">
    <property type="entry name" value="BLL4672 PROTEIN-RELATED"/>
    <property type="match status" value="1"/>
</dbReference>
<sequence length="297" mass="33880">MSQDELNTKSDTELADEEAAFGRMLKFWRSQMGLSQAQLSARLGTSSRHISFLETGRSRPSRGMVQRLQQEFDLSSRESNLLLQSAGFLPISTANPSGMGKRLKRQMSWMLLKHEPYPSFIVNNLGDVLMFNRAWLSLMRQAGMRAGVACEAGLQMNMYHLFFSEEGMRHLIEGWEDFSCALLLQVKEQQLLTNDAKLNELMEWLEAYPGIPDNWPERARQVRFDSSYDIEVKLPESRYRMKTVVTGIEPMNLSAGGTLKLHSYFPGDDATEAWWRSAAEKDSYENLQHPLLALATV</sequence>
<feature type="domain" description="HTH cro/C1-type" evidence="1">
    <location>
        <begin position="25"/>
        <end position="79"/>
    </location>
</feature>
<proteinExistence type="predicted"/>
<organism evidence="2 3">
    <name type="scientific">Pseudoteredinibacter isoporae</name>
    <dbReference type="NCBI Taxonomy" id="570281"/>
    <lineage>
        <taxon>Bacteria</taxon>
        <taxon>Pseudomonadati</taxon>
        <taxon>Pseudomonadota</taxon>
        <taxon>Gammaproteobacteria</taxon>
        <taxon>Cellvibrionales</taxon>
        <taxon>Cellvibrionaceae</taxon>
        <taxon>Pseudoteredinibacter</taxon>
    </lineage>
</organism>
<keyword evidence="3" id="KW-1185">Reference proteome</keyword>
<dbReference type="Pfam" id="PF17765">
    <property type="entry name" value="MLTR_LBD"/>
    <property type="match status" value="1"/>
</dbReference>
<dbReference type="Proteomes" id="UP000528457">
    <property type="component" value="Unassembled WGS sequence"/>
</dbReference>
<protein>
    <submittedName>
        <fullName evidence="2">Transcriptional regulator with XRE-family HTH domain</fullName>
    </submittedName>
</protein>
<comment type="caution">
    <text evidence="2">The sequence shown here is derived from an EMBL/GenBank/DDBJ whole genome shotgun (WGS) entry which is preliminary data.</text>
</comment>
<evidence type="ECO:0000259" key="1">
    <source>
        <dbReference type="PROSITE" id="PS50943"/>
    </source>
</evidence>
<dbReference type="Pfam" id="PF01381">
    <property type="entry name" value="HTH_3"/>
    <property type="match status" value="1"/>
</dbReference>
<reference evidence="2 3" key="1">
    <citation type="submission" date="2020-08" db="EMBL/GenBank/DDBJ databases">
        <title>Genomic Encyclopedia of Type Strains, Phase IV (KMG-IV): sequencing the most valuable type-strain genomes for metagenomic binning, comparative biology and taxonomic classification.</title>
        <authorList>
            <person name="Goeker M."/>
        </authorList>
    </citation>
    <scope>NUCLEOTIDE SEQUENCE [LARGE SCALE GENOMIC DNA]</scope>
    <source>
        <strain evidence="2 3">DSM 22368</strain>
    </source>
</reference>
<dbReference type="PROSITE" id="PS50943">
    <property type="entry name" value="HTH_CROC1"/>
    <property type="match status" value="1"/>
</dbReference>
<dbReference type="Gene3D" id="3.30.450.180">
    <property type="match status" value="1"/>
</dbReference>
<dbReference type="SUPFAM" id="SSF47413">
    <property type="entry name" value="lambda repressor-like DNA-binding domains"/>
    <property type="match status" value="1"/>
</dbReference>
<dbReference type="Gene3D" id="1.10.260.40">
    <property type="entry name" value="lambda repressor-like DNA-binding domains"/>
    <property type="match status" value="1"/>
</dbReference>
<dbReference type="PANTHER" id="PTHR35010:SF4">
    <property type="entry name" value="BLL5781 PROTEIN"/>
    <property type="match status" value="1"/>
</dbReference>
<dbReference type="InterPro" id="IPR041413">
    <property type="entry name" value="MLTR_LBD"/>
</dbReference>
<dbReference type="EMBL" id="JACHHT010000001">
    <property type="protein sequence ID" value="MBB6519935.1"/>
    <property type="molecule type" value="Genomic_DNA"/>
</dbReference>